<dbReference type="PRINTS" id="PR01045">
    <property type="entry name" value="TRNASYNTHGB"/>
</dbReference>
<feature type="domain" description="DALR anticodon binding" evidence="12">
    <location>
        <begin position="586"/>
        <end position="689"/>
    </location>
</feature>
<protein>
    <recommendedName>
        <fullName evidence="11">Glycine--tRNA ligase beta subunit</fullName>
        <ecNumber evidence="11">6.1.1.14</ecNumber>
    </recommendedName>
    <alternativeName>
        <fullName evidence="11">Glycyl-tRNA synthetase beta subunit</fullName>
        <shortName evidence="11">GlyRS</shortName>
    </alternativeName>
</protein>
<dbReference type="AlphaFoldDB" id="A0A7G1Q7Z0"/>
<dbReference type="GO" id="GO:0006426">
    <property type="term" value="P:glycyl-tRNA aminoacylation"/>
    <property type="evidence" value="ECO:0007669"/>
    <property type="project" value="UniProtKB-UniRule"/>
</dbReference>
<dbReference type="EC" id="6.1.1.14" evidence="11"/>
<comment type="catalytic activity">
    <reaction evidence="10 11">
        <text>tRNA(Gly) + glycine + ATP = glycyl-tRNA(Gly) + AMP + diphosphate</text>
        <dbReference type="Rhea" id="RHEA:16013"/>
        <dbReference type="Rhea" id="RHEA-COMP:9664"/>
        <dbReference type="Rhea" id="RHEA-COMP:9683"/>
        <dbReference type="ChEBI" id="CHEBI:30616"/>
        <dbReference type="ChEBI" id="CHEBI:33019"/>
        <dbReference type="ChEBI" id="CHEBI:57305"/>
        <dbReference type="ChEBI" id="CHEBI:78442"/>
        <dbReference type="ChEBI" id="CHEBI:78522"/>
        <dbReference type="ChEBI" id="CHEBI:456215"/>
        <dbReference type="EC" id="6.1.1.14"/>
    </reaction>
</comment>
<keyword evidence="5 11" id="KW-0436">Ligase</keyword>
<dbReference type="Pfam" id="PF02092">
    <property type="entry name" value="tRNA_synt_2f"/>
    <property type="match status" value="1"/>
</dbReference>
<evidence type="ECO:0000256" key="6">
    <source>
        <dbReference type="ARBA" id="ARBA00022741"/>
    </source>
</evidence>
<reference evidence="13 14" key="1">
    <citation type="submission" date="2020-03" db="EMBL/GenBank/DDBJ databases">
        <authorList>
            <person name="Picone N."/>
        </authorList>
    </citation>
    <scope>NUCLEOTIDE SEQUENCE [LARGE SCALE GENOMIC DNA]</scope>
    <source>
        <strain evidence="13">NSCAC1</strain>
    </source>
</reference>
<dbReference type="InterPro" id="IPR008909">
    <property type="entry name" value="DALR_anticod-bd"/>
</dbReference>
<evidence type="ECO:0000256" key="10">
    <source>
        <dbReference type="ARBA" id="ARBA00047937"/>
    </source>
</evidence>
<dbReference type="HAMAP" id="MF_00255">
    <property type="entry name" value="Gly_tRNA_synth_beta"/>
    <property type="match status" value="1"/>
</dbReference>
<dbReference type="EMBL" id="LR778175">
    <property type="protein sequence ID" value="CAB1274650.1"/>
    <property type="molecule type" value="Genomic_DNA"/>
</dbReference>
<evidence type="ECO:0000256" key="2">
    <source>
        <dbReference type="ARBA" id="ARBA00008226"/>
    </source>
</evidence>
<evidence type="ECO:0000313" key="14">
    <source>
        <dbReference type="Proteomes" id="UP000516072"/>
    </source>
</evidence>
<dbReference type="SUPFAM" id="SSF47323">
    <property type="entry name" value="Anticodon-binding domain of a subclass of class I aminoacyl-tRNA synthetases"/>
    <property type="match status" value="1"/>
</dbReference>
<keyword evidence="9 11" id="KW-0030">Aminoacyl-tRNA synthetase</keyword>
<sequence length="691" mass="78246">MIEVRDLLVEIGTEELPSKSLLKFSEELASALGKKLQEAKLSYGEIKSYGSPRRLAVLVKNLVVSQPDWILERRGPALAAAFKNNQPTPAAQGFAQGCGVAVGDLEQLKNEKGAWLIYRKLQKGSVTQELLPEIIAQSLKALPMPKPMCWGDLEAEFIRPVHWLVMLFGSEVIPTTLFGITADKKTRGHRFHRSKPLVLHYPSEYEDVLAFQGKVIADFAKRRAMIITQVEEIAKALNGIPLIAESLLNEVTALVEWPVALWGKFDSAFLSLPREALIATMEGNQKYFPVEDENHNLLPYFITVTNIESQDPAVIIAGNERVIRPRLADADFFYTTDCKTPLISRRDQLKKITFQEKLGSIFEKTERISHLAAIIAKEISSNEDWARRSGLLSKSDLVTQMVMEFPELQGTMGYYYALHDREPESVTISLKEQYLPRFAGDNLPQTPTGCALSLADRLDSLIGFFGIDILPSGDKDPYGLRRTALGIIRIIIENKLNLDLIYLLKLGYQSYQGVLIKDETTVDLIYEYILERLRSYYLDIGFTSDAIESVLVLKLNNLFDIHQRLEAVTQFIKLPEAQSLSEANKRVRNILRKSEEKTPIQVNPQWLKESAEQNLAQQISSLDQRITPLLENREYSLALQELANLHQPINQFFDNIMVMTEDSTLRINRLALLTQMQTLFLKIADISQLQI</sequence>
<keyword evidence="7 11" id="KW-0067">ATP-binding</keyword>
<dbReference type="GO" id="GO:0005829">
    <property type="term" value="C:cytosol"/>
    <property type="evidence" value="ECO:0007669"/>
    <property type="project" value="TreeGrafter"/>
</dbReference>
<evidence type="ECO:0000256" key="1">
    <source>
        <dbReference type="ARBA" id="ARBA00004496"/>
    </source>
</evidence>
<evidence type="ECO:0000256" key="4">
    <source>
        <dbReference type="ARBA" id="ARBA00022490"/>
    </source>
</evidence>
<evidence type="ECO:0000256" key="11">
    <source>
        <dbReference type="HAMAP-Rule" id="MF_00255"/>
    </source>
</evidence>
<dbReference type="SMART" id="SM00836">
    <property type="entry name" value="DALR_1"/>
    <property type="match status" value="1"/>
</dbReference>
<dbReference type="GO" id="GO:0004814">
    <property type="term" value="F:arginine-tRNA ligase activity"/>
    <property type="evidence" value="ECO:0007669"/>
    <property type="project" value="InterPro"/>
</dbReference>
<comment type="subcellular location">
    <subcellularLocation>
        <location evidence="1 11">Cytoplasm</location>
    </subcellularLocation>
</comment>
<evidence type="ECO:0000259" key="12">
    <source>
        <dbReference type="SMART" id="SM00836"/>
    </source>
</evidence>
<evidence type="ECO:0000256" key="8">
    <source>
        <dbReference type="ARBA" id="ARBA00022917"/>
    </source>
</evidence>
<comment type="subunit">
    <text evidence="3 11">Tetramer of two alpha and two beta subunits.</text>
</comment>
<dbReference type="InterPro" id="IPR006194">
    <property type="entry name" value="Gly-tRNA-synth_heterodimer"/>
</dbReference>
<dbReference type="GO" id="GO:0005524">
    <property type="term" value="F:ATP binding"/>
    <property type="evidence" value="ECO:0007669"/>
    <property type="project" value="UniProtKB-UniRule"/>
</dbReference>
<dbReference type="GO" id="GO:0004820">
    <property type="term" value="F:glycine-tRNA ligase activity"/>
    <property type="evidence" value="ECO:0007669"/>
    <property type="project" value="UniProtKB-UniRule"/>
</dbReference>
<keyword evidence="14" id="KW-1185">Reference proteome</keyword>
<evidence type="ECO:0000256" key="5">
    <source>
        <dbReference type="ARBA" id="ARBA00022598"/>
    </source>
</evidence>
<gene>
    <name evidence="11 13" type="primary">glyS</name>
    <name evidence="13" type="ORF">NSCAC_0275</name>
</gene>
<dbReference type="Proteomes" id="UP000516072">
    <property type="component" value="Chromosome"/>
</dbReference>
<dbReference type="PANTHER" id="PTHR30075:SF2">
    <property type="entry name" value="GLYCINE--TRNA LIGASE, CHLOROPLASTIC_MITOCHONDRIAL 2"/>
    <property type="match status" value="1"/>
</dbReference>
<name>A0A7G1Q7Z0_9GAMM</name>
<keyword evidence="8 11" id="KW-0648">Protein biosynthesis</keyword>
<dbReference type="Gene3D" id="1.10.730.10">
    <property type="entry name" value="Isoleucyl-tRNA Synthetase, Domain 1"/>
    <property type="match status" value="1"/>
</dbReference>
<dbReference type="Pfam" id="PF05746">
    <property type="entry name" value="DALR_1"/>
    <property type="match status" value="1"/>
</dbReference>
<organism evidence="13 14">
    <name type="scientific">Candidatus Nitrosacidococcus tergens</name>
    <dbReference type="NCBI Taxonomy" id="553981"/>
    <lineage>
        <taxon>Bacteria</taxon>
        <taxon>Pseudomonadati</taxon>
        <taxon>Pseudomonadota</taxon>
        <taxon>Gammaproteobacteria</taxon>
        <taxon>Chromatiales</taxon>
        <taxon>Chromatiaceae</taxon>
        <taxon>Candidatus Nitrosacidococcus</taxon>
    </lineage>
</organism>
<dbReference type="NCBIfam" id="TIGR00211">
    <property type="entry name" value="glyS"/>
    <property type="match status" value="1"/>
</dbReference>
<evidence type="ECO:0000256" key="7">
    <source>
        <dbReference type="ARBA" id="ARBA00022840"/>
    </source>
</evidence>
<dbReference type="InterPro" id="IPR015944">
    <property type="entry name" value="Gly-tRNA-synth_bsu"/>
</dbReference>
<dbReference type="PANTHER" id="PTHR30075">
    <property type="entry name" value="GLYCYL-TRNA SYNTHETASE"/>
    <property type="match status" value="1"/>
</dbReference>
<keyword evidence="4 11" id="KW-0963">Cytoplasm</keyword>
<dbReference type="PROSITE" id="PS50861">
    <property type="entry name" value="AA_TRNA_LIGASE_II_GLYAB"/>
    <property type="match status" value="1"/>
</dbReference>
<comment type="similarity">
    <text evidence="2 11">Belongs to the class-II aminoacyl-tRNA synthetase family.</text>
</comment>
<evidence type="ECO:0000313" key="13">
    <source>
        <dbReference type="EMBL" id="CAB1274650.1"/>
    </source>
</evidence>
<dbReference type="InterPro" id="IPR009080">
    <property type="entry name" value="tRNAsynth_Ia_anticodon-bd"/>
</dbReference>
<evidence type="ECO:0000256" key="3">
    <source>
        <dbReference type="ARBA" id="ARBA00011209"/>
    </source>
</evidence>
<dbReference type="RefSeq" id="WP_197744647.1">
    <property type="nucleotide sequence ID" value="NZ_LR778175.1"/>
</dbReference>
<accession>A0A7G1Q7Z0</accession>
<proteinExistence type="inferred from homology"/>
<evidence type="ECO:0000256" key="9">
    <source>
        <dbReference type="ARBA" id="ARBA00023146"/>
    </source>
</evidence>
<dbReference type="SUPFAM" id="SSF109604">
    <property type="entry name" value="HD-domain/PDEase-like"/>
    <property type="match status" value="1"/>
</dbReference>
<dbReference type="GO" id="GO:0006420">
    <property type="term" value="P:arginyl-tRNA aminoacylation"/>
    <property type="evidence" value="ECO:0007669"/>
    <property type="project" value="InterPro"/>
</dbReference>
<keyword evidence="6 11" id="KW-0547">Nucleotide-binding</keyword>
<dbReference type="KEGG" id="ntg:NSCAC_0275"/>